<gene>
    <name evidence="4" type="ORF">CUN60_02705</name>
</gene>
<dbReference type="PROSITE" id="PS51257">
    <property type="entry name" value="PROKAR_LIPOPROTEIN"/>
    <property type="match status" value="1"/>
</dbReference>
<dbReference type="Gene3D" id="2.40.10.10">
    <property type="entry name" value="Trypsin-like serine proteases"/>
    <property type="match status" value="1"/>
</dbReference>
<dbReference type="RefSeq" id="WP_102950552.1">
    <property type="nucleotide sequence ID" value="NZ_CP024847.1"/>
</dbReference>
<dbReference type="SUPFAM" id="SSF50494">
    <property type="entry name" value="Trypsin-like serine proteases"/>
    <property type="match status" value="1"/>
</dbReference>
<evidence type="ECO:0000259" key="3">
    <source>
        <dbReference type="PROSITE" id="PS50240"/>
    </source>
</evidence>
<dbReference type="PROSITE" id="PS50240">
    <property type="entry name" value="TRYPSIN_DOM"/>
    <property type="match status" value="1"/>
</dbReference>
<protein>
    <recommendedName>
        <fullName evidence="3">Peptidase S1 domain-containing protein</fullName>
    </recommendedName>
</protein>
<dbReference type="InterPro" id="IPR009003">
    <property type="entry name" value="Peptidase_S1_PA"/>
</dbReference>
<dbReference type="InterPro" id="IPR043504">
    <property type="entry name" value="Peptidase_S1_PA_chymotrypsin"/>
</dbReference>
<sequence length="375" mass="39047">MKKISLVLLSLLSLTACNSGSSSSSGGSTTYPPNPTNTLPSGYQCLPSGYPTSSSNSGGNAKIAYGSDCQVENVSAPTQATLESMAVALTNGTGGRYCTGTPLSYNPATGVGYVLSAAHCVVGNPKSIGAEVTANNITTFTKIDSVTNTHVNYINQTLNASNNTGTTGTITAVYIPSQYCQVAPFTLNQYGNYECGYLPAQNGDLALLKVNFTSAQSMNVNSQVKLAPSGLTMAQPSYIMALGYGITNTNQYNTNLFYITYEYFANNSYQGETGLSTLMNGYSPSGTNAYYSIICGGDSGGGDFYWDGANWNLVGAHSYGSSICGSANVNYAGANDVSADVRPFTTQLQQIMAQDTTPTGCNASVSGFICAAQPQ</sequence>
<dbReference type="KEGG" id="nba:CUN60_02705"/>
<name>A0A2I7N464_9NEIS</name>
<feature type="domain" description="Peptidase S1" evidence="3">
    <location>
        <begin position="63"/>
        <end position="353"/>
    </location>
</feature>
<accession>A0A2I7N464</accession>
<dbReference type="PROSITE" id="PS00134">
    <property type="entry name" value="TRYPSIN_HIS"/>
    <property type="match status" value="1"/>
</dbReference>
<dbReference type="GO" id="GO:0006508">
    <property type="term" value="P:proteolysis"/>
    <property type="evidence" value="ECO:0007669"/>
    <property type="project" value="InterPro"/>
</dbReference>
<dbReference type="InterPro" id="IPR018114">
    <property type="entry name" value="TRYPSIN_HIS"/>
</dbReference>
<dbReference type="EMBL" id="CP024847">
    <property type="protein sequence ID" value="AUR51252.1"/>
    <property type="molecule type" value="Genomic_DNA"/>
</dbReference>
<keyword evidence="2" id="KW-0732">Signal</keyword>
<feature type="chain" id="PRO_5014440294" description="Peptidase S1 domain-containing protein" evidence="2">
    <location>
        <begin position="19"/>
        <end position="375"/>
    </location>
</feature>
<feature type="signal peptide" evidence="2">
    <location>
        <begin position="1"/>
        <end position="18"/>
    </location>
</feature>
<dbReference type="InterPro" id="IPR001254">
    <property type="entry name" value="Trypsin_dom"/>
</dbReference>
<evidence type="ECO:0000256" key="2">
    <source>
        <dbReference type="SAM" id="SignalP"/>
    </source>
</evidence>
<keyword evidence="5" id="KW-1185">Reference proteome</keyword>
<organism evidence="4 5">
    <name type="scientific">Aquella oligotrophica</name>
    <dbReference type="NCBI Taxonomy" id="2067065"/>
    <lineage>
        <taxon>Bacteria</taxon>
        <taxon>Pseudomonadati</taxon>
        <taxon>Pseudomonadota</taxon>
        <taxon>Betaproteobacteria</taxon>
        <taxon>Neisseriales</taxon>
        <taxon>Neisseriaceae</taxon>
        <taxon>Aquella</taxon>
    </lineage>
</organism>
<evidence type="ECO:0000313" key="4">
    <source>
        <dbReference type="EMBL" id="AUR51252.1"/>
    </source>
</evidence>
<evidence type="ECO:0000256" key="1">
    <source>
        <dbReference type="SAM" id="MobiDB-lite"/>
    </source>
</evidence>
<reference evidence="5" key="1">
    <citation type="submission" date="2017-11" db="EMBL/GenBank/DDBJ databases">
        <authorList>
            <person name="Chan K.G."/>
            <person name="Lee L.S."/>
        </authorList>
    </citation>
    <scope>NUCLEOTIDE SEQUENCE [LARGE SCALE GENOMIC DNA]</scope>
    <source>
        <strain evidence="5">DSM 100970</strain>
    </source>
</reference>
<evidence type="ECO:0000313" key="5">
    <source>
        <dbReference type="Proteomes" id="UP000236655"/>
    </source>
</evidence>
<proteinExistence type="predicted"/>
<dbReference type="Proteomes" id="UP000236655">
    <property type="component" value="Chromosome"/>
</dbReference>
<dbReference type="GO" id="GO:0004252">
    <property type="term" value="F:serine-type endopeptidase activity"/>
    <property type="evidence" value="ECO:0007669"/>
    <property type="project" value="InterPro"/>
</dbReference>
<feature type="region of interest" description="Disordered" evidence="1">
    <location>
        <begin position="17"/>
        <end position="38"/>
    </location>
</feature>
<dbReference type="AlphaFoldDB" id="A0A2I7N464"/>
<dbReference type="OrthoDB" id="9813836at2"/>